<feature type="transmembrane region" description="Helical" evidence="9">
    <location>
        <begin position="269"/>
        <end position="286"/>
    </location>
</feature>
<feature type="transmembrane region" description="Helical" evidence="9">
    <location>
        <begin position="306"/>
        <end position="328"/>
    </location>
</feature>
<dbReference type="STRING" id="1798384.A3D03_01325"/>
<feature type="transmembrane region" description="Helical" evidence="9">
    <location>
        <begin position="122"/>
        <end position="148"/>
    </location>
</feature>
<comment type="caution">
    <text evidence="10">The sequence shown here is derived from an EMBL/GenBank/DDBJ whole genome shotgun (WGS) entry which is preliminary data.</text>
</comment>
<evidence type="ECO:0000313" key="11">
    <source>
        <dbReference type="Proteomes" id="UP000177092"/>
    </source>
</evidence>
<feature type="transmembrane region" description="Helical" evidence="9">
    <location>
        <begin position="239"/>
        <end position="257"/>
    </location>
</feature>
<proteinExistence type="predicted"/>
<feature type="transmembrane region" description="Helical" evidence="9">
    <location>
        <begin position="380"/>
        <end position="398"/>
    </location>
</feature>
<evidence type="ECO:0000256" key="1">
    <source>
        <dbReference type="ARBA" id="ARBA00004477"/>
    </source>
</evidence>
<evidence type="ECO:0000256" key="8">
    <source>
        <dbReference type="ARBA" id="ARBA00023136"/>
    </source>
</evidence>
<keyword evidence="8 9" id="KW-0472">Membrane</keyword>
<dbReference type="AlphaFoldDB" id="A0A1F6AAJ2"/>
<sequence>MIKKLSSLRVKLMISVIFIIHFLAYFLIKDRGLMIDENLHYSQIVGFIRQNYALSPGLAMLPGYHFVIAAIAQVVNASSVPAIRAISLLLNLISIPVFYMIARIIDYKSAIIKTVQYSFFPILFPFFALIYTDFLSLTLILIAVYFIFRKKYHPAGIILSLDVLVRQNNLIWLVFLNIYIYLKTYGLVLRGRYLNDHMKNTMTFILGPIIFDIFLMVYHRVSVGEQTLVYATAVVPNNLFIMLFMSLIIFLPVNISLIKKFIVYWRKKIFLLAPLVILFFPFNHYFRVENPYNLNTFFLHNLLFVYFTSGIYQKLIFFVFLILSIMFVRIIKLHRKEDYLLYLFTVIFFIPLWFIDIRYYMIPLTLFMLFRKSQGQSVEIITTAYFILISLVGYYGMYTWKFFI</sequence>
<organism evidence="10 11">
    <name type="scientific">Candidatus Gottesmanbacteria bacterium RIFCSPHIGHO2_02_FULL_40_13</name>
    <dbReference type="NCBI Taxonomy" id="1798384"/>
    <lineage>
        <taxon>Bacteria</taxon>
        <taxon>Candidatus Gottesmaniibacteriota</taxon>
    </lineage>
</organism>
<evidence type="ECO:0000256" key="6">
    <source>
        <dbReference type="ARBA" id="ARBA00022824"/>
    </source>
</evidence>
<feature type="transmembrane region" description="Helical" evidence="9">
    <location>
        <begin position="12"/>
        <end position="28"/>
    </location>
</feature>
<dbReference type="PANTHER" id="PTHR12989:SF10">
    <property type="entry name" value="DOL-P-GLC:GLC(2)MAN(9)GLCNAC(2)-PP-DOL ALPHA-1,2-GLUCOSYLTRANSFERASE-RELATED"/>
    <property type="match status" value="1"/>
</dbReference>
<dbReference type="Pfam" id="PF04922">
    <property type="entry name" value="DIE2_ALG10"/>
    <property type="match status" value="1"/>
</dbReference>
<feature type="transmembrane region" description="Helical" evidence="9">
    <location>
        <begin position="170"/>
        <end position="189"/>
    </location>
</feature>
<keyword evidence="3" id="KW-0328">Glycosyltransferase</keyword>
<keyword evidence="4" id="KW-0808">Transferase</keyword>
<evidence type="ECO:0000256" key="2">
    <source>
        <dbReference type="ARBA" id="ARBA00004922"/>
    </source>
</evidence>
<comment type="pathway">
    <text evidence="2">Protein modification; protein glycosylation.</text>
</comment>
<dbReference type="EMBL" id="MFJN01000016">
    <property type="protein sequence ID" value="OGG21770.1"/>
    <property type="molecule type" value="Genomic_DNA"/>
</dbReference>
<evidence type="ECO:0000256" key="9">
    <source>
        <dbReference type="SAM" id="Phobius"/>
    </source>
</evidence>
<protein>
    <recommendedName>
        <fullName evidence="12">Glycosyltransferase RgtA/B/C/D-like domain-containing protein</fullName>
    </recommendedName>
</protein>
<keyword evidence="6" id="KW-0256">Endoplasmic reticulum</keyword>
<reference evidence="10 11" key="1">
    <citation type="journal article" date="2016" name="Nat. Commun.">
        <title>Thousands of microbial genomes shed light on interconnected biogeochemical processes in an aquifer system.</title>
        <authorList>
            <person name="Anantharaman K."/>
            <person name="Brown C.T."/>
            <person name="Hug L.A."/>
            <person name="Sharon I."/>
            <person name="Castelle C.J."/>
            <person name="Probst A.J."/>
            <person name="Thomas B.C."/>
            <person name="Singh A."/>
            <person name="Wilkins M.J."/>
            <person name="Karaoz U."/>
            <person name="Brodie E.L."/>
            <person name="Williams K.H."/>
            <person name="Hubbard S.S."/>
            <person name="Banfield J.F."/>
        </authorList>
    </citation>
    <scope>NUCLEOTIDE SEQUENCE [LARGE SCALE GENOMIC DNA]</scope>
</reference>
<evidence type="ECO:0000256" key="4">
    <source>
        <dbReference type="ARBA" id="ARBA00022679"/>
    </source>
</evidence>
<evidence type="ECO:0000256" key="3">
    <source>
        <dbReference type="ARBA" id="ARBA00022676"/>
    </source>
</evidence>
<dbReference type="GO" id="GO:0006488">
    <property type="term" value="P:dolichol-linked oligosaccharide biosynthetic process"/>
    <property type="evidence" value="ECO:0007669"/>
    <property type="project" value="InterPro"/>
</dbReference>
<keyword evidence="7 9" id="KW-1133">Transmembrane helix</keyword>
<evidence type="ECO:0008006" key="12">
    <source>
        <dbReference type="Google" id="ProtNLM"/>
    </source>
</evidence>
<dbReference type="InterPro" id="IPR016900">
    <property type="entry name" value="Alg10"/>
</dbReference>
<feature type="transmembrane region" description="Helical" evidence="9">
    <location>
        <begin position="82"/>
        <end position="101"/>
    </location>
</feature>
<dbReference type="PANTHER" id="PTHR12989">
    <property type="entry name" value="ALPHA-1,2-GLUCOSYLTRANSFERASE ALG10"/>
    <property type="match status" value="1"/>
</dbReference>
<evidence type="ECO:0000313" key="10">
    <source>
        <dbReference type="EMBL" id="OGG21770.1"/>
    </source>
</evidence>
<gene>
    <name evidence="10" type="ORF">A3D03_01325</name>
</gene>
<evidence type="ECO:0000256" key="7">
    <source>
        <dbReference type="ARBA" id="ARBA00022989"/>
    </source>
</evidence>
<dbReference type="GO" id="GO:0106073">
    <property type="term" value="F:dolichyl pyrophosphate Glc2Man9GlcNAc2 alpha-1,2-glucosyltransferase activity"/>
    <property type="evidence" value="ECO:0007669"/>
    <property type="project" value="InterPro"/>
</dbReference>
<feature type="transmembrane region" description="Helical" evidence="9">
    <location>
        <begin position="201"/>
        <end position="219"/>
    </location>
</feature>
<evidence type="ECO:0000256" key="5">
    <source>
        <dbReference type="ARBA" id="ARBA00022692"/>
    </source>
</evidence>
<comment type="subcellular location">
    <subcellularLocation>
        <location evidence="1">Endoplasmic reticulum membrane</location>
        <topology evidence="1">Multi-pass membrane protein</topology>
    </subcellularLocation>
</comment>
<accession>A0A1F6AAJ2</accession>
<name>A0A1F6AAJ2_9BACT</name>
<feature type="transmembrane region" description="Helical" evidence="9">
    <location>
        <begin position="340"/>
        <end position="360"/>
    </location>
</feature>
<dbReference type="Proteomes" id="UP000177092">
    <property type="component" value="Unassembled WGS sequence"/>
</dbReference>
<keyword evidence="5 9" id="KW-0812">Transmembrane</keyword>